<evidence type="ECO:0000313" key="2">
    <source>
        <dbReference type="EMBL" id="KAK5982285.1"/>
    </source>
</evidence>
<organism evidence="2 3">
    <name type="scientific">Trichostrongylus colubriformis</name>
    <name type="common">Black scour worm</name>
    <dbReference type="NCBI Taxonomy" id="6319"/>
    <lineage>
        <taxon>Eukaryota</taxon>
        <taxon>Metazoa</taxon>
        <taxon>Ecdysozoa</taxon>
        <taxon>Nematoda</taxon>
        <taxon>Chromadorea</taxon>
        <taxon>Rhabditida</taxon>
        <taxon>Rhabditina</taxon>
        <taxon>Rhabditomorpha</taxon>
        <taxon>Strongyloidea</taxon>
        <taxon>Trichostrongylidae</taxon>
        <taxon>Trichostrongylus</taxon>
    </lineage>
</organism>
<dbReference type="Proteomes" id="UP001331761">
    <property type="component" value="Unassembled WGS sequence"/>
</dbReference>
<evidence type="ECO:0000313" key="3">
    <source>
        <dbReference type="Proteomes" id="UP001331761"/>
    </source>
</evidence>
<dbReference type="AlphaFoldDB" id="A0AAN8G2V0"/>
<dbReference type="EMBL" id="WIXE01005307">
    <property type="protein sequence ID" value="KAK5982285.1"/>
    <property type="molecule type" value="Genomic_DNA"/>
</dbReference>
<gene>
    <name evidence="2" type="ORF">GCK32_022198</name>
</gene>
<keyword evidence="1" id="KW-0732">Signal</keyword>
<comment type="caution">
    <text evidence="2">The sequence shown here is derived from an EMBL/GenBank/DDBJ whole genome shotgun (WGS) entry which is preliminary data.</text>
</comment>
<evidence type="ECO:0008006" key="4">
    <source>
        <dbReference type="Google" id="ProtNLM"/>
    </source>
</evidence>
<keyword evidence="3" id="KW-1185">Reference proteome</keyword>
<name>A0AAN8G2V0_TRICO</name>
<protein>
    <recommendedName>
        <fullName evidence="4">Secreted protein</fullName>
    </recommendedName>
</protein>
<evidence type="ECO:0000256" key="1">
    <source>
        <dbReference type="SAM" id="SignalP"/>
    </source>
</evidence>
<proteinExistence type="predicted"/>
<reference evidence="2 3" key="1">
    <citation type="submission" date="2019-10" db="EMBL/GenBank/DDBJ databases">
        <title>Assembly and Annotation for the nematode Trichostrongylus colubriformis.</title>
        <authorList>
            <person name="Martin J."/>
        </authorList>
    </citation>
    <scope>NUCLEOTIDE SEQUENCE [LARGE SCALE GENOMIC DNA]</scope>
    <source>
        <strain evidence="2">G859</strain>
        <tissue evidence="2">Whole worm</tissue>
    </source>
</reference>
<sequence>MLVVAVICLGLLHVTSATNILFLNTWNSKSHALTMKPLAERYAFQKLIFSTLQLYYNVRLHIVHRHT</sequence>
<feature type="chain" id="PRO_5042954444" description="Secreted protein" evidence="1">
    <location>
        <begin position="18"/>
        <end position="67"/>
    </location>
</feature>
<accession>A0AAN8G2V0</accession>
<feature type="signal peptide" evidence="1">
    <location>
        <begin position="1"/>
        <end position="17"/>
    </location>
</feature>